<sequence length="99" mass="10589">MSPTKTHWQSVLLVCGKCSRKLDGGFGHKQREALRDELRSALDDAGHRRDVEVIETKCLGECPKDAVAVVNGSAPGTLYAVPAGMPAQDVLAQVMKSKG</sequence>
<evidence type="ECO:0000313" key="1">
    <source>
        <dbReference type="EMBL" id="KAA5608157.1"/>
    </source>
</evidence>
<gene>
    <name evidence="1" type="ORF">F1189_30385</name>
</gene>
<organism evidence="1 2">
    <name type="scientific">Rhodovastum atsumiense</name>
    <dbReference type="NCBI Taxonomy" id="504468"/>
    <lineage>
        <taxon>Bacteria</taxon>
        <taxon>Pseudomonadati</taxon>
        <taxon>Pseudomonadota</taxon>
        <taxon>Alphaproteobacteria</taxon>
        <taxon>Acetobacterales</taxon>
        <taxon>Acetobacteraceae</taxon>
        <taxon>Rhodovastum</taxon>
    </lineage>
</organism>
<comment type="caution">
    <text evidence="1">The sequence shown here is derived from an EMBL/GenBank/DDBJ whole genome shotgun (WGS) entry which is preliminary data.</text>
</comment>
<dbReference type="Proteomes" id="UP000325255">
    <property type="component" value="Unassembled WGS sequence"/>
</dbReference>
<dbReference type="Gene3D" id="3.40.30.10">
    <property type="entry name" value="Glutaredoxin"/>
    <property type="match status" value="1"/>
</dbReference>
<name>A0A5M6IJT8_9PROT</name>
<dbReference type="EMBL" id="VWPK01000101">
    <property type="protein sequence ID" value="KAA5608157.1"/>
    <property type="molecule type" value="Genomic_DNA"/>
</dbReference>
<protein>
    <submittedName>
        <fullName evidence="1">(2Fe-2S) ferredoxin domain-containing protein</fullName>
    </submittedName>
</protein>
<evidence type="ECO:0000313" key="2">
    <source>
        <dbReference type="Proteomes" id="UP000325255"/>
    </source>
</evidence>
<keyword evidence="2" id="KW-1185">Reference proteome</keyword>
<accession>A0A5M6IJT8</accession>
<dbReference type="CDD" id="cd02980">
    <property type="entry name" value="TRX_Fd_family"/>
    <property type="match status" value="1"/>
</dbReference>
<reference evidence="1 2" key="1">
    <citation type="submission" date="2019-09" db="EMBL/GenBank/DDBJ databases">
        <title>Genome sequence of Rhodovastum atsumiense, a diverse member of the Acetobacteraceae family of non-sulfur purple photosynthetic bacteria.</title>
        <authorList>
            <person name="Meyer T."/>
            <person name="Kyndt J."/>
        </authorList>
    </citation>
    <scope>NUCLEOTIDE SEQUENCE [LARGE SCALE GENOMIC DNA]</scope>
    <source>
        <strain evidence="1 2">DSM 21279</strain>
    </source>
</reference>
<proteinExistence type="predicted"/>
<dbReference type="RefSeq" id="WP_150045622.1">
    <property type="nucleotide sequence ID" value="NZ_OW485601.1"/>
</dbReference>
<dbReference type="AlphaFoldDB" id="A0A5M6IJT8"/>
<dbReference type="OrthoDB" id="7412671at2"/>